<dbReference type="AlphaFoldDB" id="T1JIE1"/>
<dbReference type="EnsemblMetazoa" id="SMAR013622-RA">
    <property type="protein sequence ID" value="SMAR013622-PA"/>
    <property type="gene ID" value="SMAR013622"/>
</dbReference>
<dbReference type="GO" id="GO:0005697">
    <property type="term" value="C:telomerase holoenzyme complex"/>
    <property type="evidence" value="ECO:0007669"/>
    <property type="project" value="TreeGrafter"/>
</dbReference>
<feature type="domain" description="TROVE" evidence="1">
    <location>
        <begin position="184"/>
        <end position="575"/>
    </location>
</feature>
<keyword evidence="3" id="KW-1185">Reference proteome</keyword>
<protein>
    <recommendedName>
        <fullName evidence="1">TROVE domain-containing protein</fullName>
    </recommendedName>
</protein>
<dbReference type="EMBL" id="JH431830">
    <property type="status" value="NOT_ANNOTATED_CDS"/>
    <property type="molecule type" value="Genomic_DNA"/>
</dbReference>
<dbReference type="SUPFAM" id="SSF140864">
    <property type="entry name" value="TROVE domain-like"/>
    <property type="match status" value="1"/>
</dbReference>
<sequence>MQFDQLNCRKKLKMDEKPCRSLNLTGNSKLRNWQLEKGENIGRNVITRSALVLNSTRLIRPTSNNLNLLHNKLLNRNDLKVSVLTKNRNLNLSTYNKNRLRNSLLDSNLKKLQLKNKLLETKHTQQPTTINVLLIKHSNTTKLSDVVDQNELEEEFFEDILDGIAVQVPRYTFDDFSTRKKRIVPNDFLRKDIRLLSDPKTQTKISFVNAVSSSLISGPNLKLKDDQIRCIIVDYARETAQFDPEFVLKVAVYTRRELNIRSTANLLVAFAASNTECKPYLEKYFNCIIRLPSDWIEVAEQCQLFLTEEKKSRSLPAALRRAMVSKFGEFDEYQLAKYNKVKKVKKEVKTMTLRRQPRTYATAVRGDESKNDLKIVFSLKILIRSLHLSKPANFVMGILQRKYPQNLADFWSSGLPGMWDEERSGKRMKLATPETWETQLCLHGNRALIWEKLIDDKKLPFMAMLRNLRNLIIAKISEDHHRKIISILKDKELVMRSKQFPFRFLTAYNILCDLEKRSAEVKLMRSNQLGKTEKWLRKTRKLSTGTITDISKRYKTALNKSIDISTLNNIAPIKGHSIILCDCNADMESRCATTKSLHTQQKNRDIALLMALMCKHVCETSELHLFGSNGDTLVQLKKNTSILDNLNRITIELDENKGDARWNPLIPSSNPKEKGNEKFPARIFDNIFKDRTQEIFTSTNATFDAISQFTHETEK</sequence>
<dbReference type="HOGENOM" id="CLU_386531_0_0_1"/>
<accession>T1JIE1</accession>
<dbReference type="Pfam" id="PF05731">
    <property type="entry name" value="TROVE"/>
    <property type="match status" value="1"/>
</dbReference>
<dbReference type="GO" id="GO:0003720">
    <property type="term" value="F:telomerase activity"/>
    <property type="evidence" value="ECO:0007669"/>
    <property type="project" value="TreeGrafter"/>
</dbReference>
<dbReference type="GO" id="GO:0000722">
    <property type="term" value="P:telomere maintenance via recombination"/>
    <property type="evidence" value="ECO:0007669"/>
    <property type="project" value="TreeGrafter"/>
</dbReference>
<dbReference type="PANTHER" id="PTHR44791:SF1">
    <property type="entry name" value="TELOMERASE PROTEIN COMPONENT 1"/>
    <property type="match status" value="1"/>
</dbReference>
<dbReference type="PROSITE" id="PS50988">
    <property type="entry name" value="TROVE"/>
    <property type="match status" value="1"/>
</dbReference>
<dbReference type="PANTHER" id="PTHR44791">
    <property type="entry name" value="TELOMERASE PROTEIN COMPONENT 1 TEP1"/>
    <property type="match status" value="1"/>
</dbReference>
<name>T1JIE1_STRMM</name>
<dbReference type="Gene3D" id="3.40.50.410">
    <property type="entry name" value="von Willebrand factor, type A domain"/>
    <property type="match status" value="1"/>
</dbReference>
<reference evidence="3" key="1">
    <citation type="submission" date="2011-05" db="EMBL/GenBank/DDBJ databases">
        <authorList>
            <person name="Richards S.R."/>
            <person name="Qu J."/>
            <person name="Jiang H."/>
            <person name="Jhangiani S.N."/>
            <person name="Agravi P."/>
            <person name="Goodspeed R."/>
            <person name="Gross S."/>
            <person name="Mandapat C."/>
            <person name="Jackson L."/>
            <person name="Mathew T."/>
            <person name="Pu L."/>
            <person name="Thornton R."/>
            <person name="Saada N."/>
            <person name="Wilczek-Boney K.B."/>
            <person name="Lee S."/>
            <person name="Kovar C."/>
            <person name="Wu Y."/>
            <person name="Scherer S.E."/>
            <person name="Worley K.C."/>
            <person name="Muzny D.M."/>
            <person name="Gibbs R."/>
        </authorList>
    </citation>
    <scope>NUCLEOTIDE SEQUENCE</scope>
    <source>
        <strain evidence="3">Brora</strain>
    </source>
</reference>
<dbReference type="InterPro" id="IPR008858">
    <property type="entry name" value="TROVE_dom"/>
</dbReference>
<dbReference type="STRING" id="126957.T1JIE1"/>
<evidence type="ECO:0000313" key="3">
    <source>
        <dbReference type="Proteomes" id="UP000014500"/>
    </source>
</evidence>
<evidence type="ECO:0000313" key="2">
    <source>
        <dbReference type="EnsemblMetazoa" id="SMAR013622-PA"/>
    </source>
</evidence>
<organism evidence="2 3">
    <name type="scientific">Strigamia maritima</name>
    <name type="common">European centipede</name>
    <name type="synonym">Geophilus maritimus</name>
    <dbReference type="NCBI Taxonomy" id="126957"/>
    <lineage>
        <taxon>Eukaryota</taxon>
        <taxon>Metazoa</taxon>
        <taxon>Ecdysozoa</taxon>
        <taxon>Arthropoda</taxon>
        <taxon>Myriapoda</taxon>
        <taxon>Chilopoda</taxon>
        <taxon>Pleurostigmophora</taxon>
        <taxon>Geophilomorpha</taxon>
        <taxon>Linotaeniidae</taxon>
        <taxon>Strigamia</taxon>
    </lineage>
</organism>
<reference evidence="2" key="2">
    <citation type="submission" date="2015-02" db="UniProtKB">
        <authorList>
            <consortium name="EnsemblMetazoa"/>
        </authorList>
    </citation>
    <scope>IDENTIFICATION</scope>
</reference>
<dbReference type="InterPro" id="IPR036465">
    <property type="entry name" value="vWFA_dom_sf"/>
</dbReference>
<dbReference type="InterPro" id="IPR037214">
    <property type="entry name" value="TROVE_dom_sf"/>
</dbReference>
<dbReference type="InterPro" id="IPR052652">
    <property type="entry name" value="Telomerase_Complex_Comp"/>
</dbReference>
<proteinExistence type="predicted"/>
<dbReference type="GO" id="GO:0070034">
    <property type="term" value="F:telomerase RNA binding"/>
    <property type="evidence" value="ECO:0007669"/>
    <property type="project" value="TreeGrafter"/>
</dbReference>
<evidence type="ECO:0000259" key="1">
    <source>
        <dbReference type="PROSITE" id="PS50988"/>
    </source>
</evidence>
<dbReference type="Proteomes" id="UP000014500">
    <property type="component" value="Unassembled WGS sequence"/>
</dbReference>
<dbReference type="eggNOG" id="KOG3602">
    <property type="taxonomic scope" value="Eukaryota"/>
</dbReference>